<dbReference type="Proteomes" id="UP000204213">
    <property type="component" value="Genome"/>
</dbReference>
<keyword evidence="4" id="KW-0543">Viral nucleoprotein</keyword>
<evidence type="ECO:0000313" key="4">
    <source>
        <dbReference type="EMBL" id="CBZ42026.1"/>
    </source>
</evidence>
<gene>
    <name evidence="4" type="primary">NC</name>
</gene>
<dbReference type="Pfam" id="PF25629">
    <property type="entry name" value="Fimo_NCAP"/>
    <property type="match status" value="1"/>
</dbReference>
<reference evidence="4 5" key="1">
    <citation type="journal article" date="2012" name="J. Gen. Virol.">
        <title>Raspberry leaf blotch virus, a putative new member of the genus Emaravirus, encodes a novel genomic RNA.</title>
        <authorList>
            <person name="McGavin W.J."/>
            <person name="Mitchell C."/>
            <person name="Cock P.J."/>
            <person name="Wright K.M."/>
            <person name="Macfarlane S.A."/>
        </authorList>
    </citation>
    <scope>NUCLEOTIDE SEQUENCE [LARGE SCALE GENOMIC DNA]</scope>
</reference>
<dbReference type="GO" id="GO:0019013">
    <property type="term" value="C:viral nucleocapsid"/>
    <property type="evidence" value="ECO:0007669"/>
    <property type="project" value="UniProtKB-KW"/>
</dbReference>
<keyword evidence="2" id="KW-0167">Capsid protein</keyword>
<dbReference type="InterPro" id="IPR057839">
    <property type="entry name" value="Fimo_NCAP"/>
</dbReference>
<keyword evidence="5" id="KW-1185">Reference proteome</keyword>
<evidence type="ECO:0000256" key="1">
    <source>
        <dbReference type="ARBA" id="ARBA00004328"/>
    </source>
</evidence>
<proteinExistence type="predicted"/>
<dbReference type="OrthoDB" id="14554at10239"/>
<dbReference type="GeneID" id="26939037"/>
<evidence type="ECO:0000313" key="5">
    <source>
        <dbReference type="Proteomes" id="UP000204213"/>
    </source>
</evidence>
<dbReference type="KEGG" id="vg:26939037"/>
<comment type="subcellular location">
    <subcellularLocation>
        <location evidence="1">Virion</location>
    </subcellularLocation>
</comment>
<dbReference type="EMBL" id="FR823301">
    <property type="protein sequence ID" value="CBZ42026.1"/>
    <property type="molecule type" value="Genomic_RNA"/>
</dbReference>
<organism evidence="4 5">
    <name type="scientific">Emaravirus idaeobati</name>
    <dbReference type="NCBI Taxonomy" id="1980431"/>
    <lineage>
        <taxon>Viruses</taxon>
        <taxon>Riboviria</taxon>
        <taxon>Orthornavirae</taxon>
        <taxon>Negarnaviricota</taxon>
        <taxon>Polyploviricotina</taxon>
        <taxon>Bunyaviricetes</taxon>
        <taxon>Elliovirales</taxon>
        <taxon>Fimoviridae</taxon>
        <taxon>Emaravirus</taxon>
    </lineage>
</organism>
<keyword evidence="3" id="KW-0946">Virion</keyword>
<dbReference type="RefSeq" id="YP_009237266.1">
    <property type="nucleotide sequence ID" value="NC_029559.1"/>
</dbReference>
<evidence type="ECO:0000256" key="2">
    <source>
        <dbReference type="ARBA" id="ARBA00022561"/>
    </source>
</evidence>
<sequence length="292" mass="32476">MATMSKAGSSNKSENSGSDLKSIVVDGKTYNINDVKDGITKDFNNNGNLKAVEPILVNFDQLTTSTDAFNIKECISTSNFQLQTCYKCITNSLAMNNAKKANKVQKVQLSDVTYYIVPKVKPGAIKNVISYNRFMAICIAGIRVNLTKKIYDWNKHEYVAANTETLQVPDGVGNKLALSCGMDEGHDLYWFYASGFEYTFDLYPVEVICCVMLRLANAEEFKLNKVDDLDLVKNLASQIGKKGQIDDVLNSIGIDTISEAYAKYNSTRTDLVSVKRIKDTLSSLQDILKNMK</sequence>
<protein>
    <submittedName>
        <fullName evidence="4">Nucleocapsid</fullName>
    </submittedName>
</protein>
<accession>F8K9Y9</accession>
<evidence type="ECO:0000256" key="3">
    <source>
        <dbReference type="ARBA" id="ARBA00022844"/>
    </source>
</evidence>
<name>F8K9Y9_9VIRU</name>